<evidence type="ECO:0000256" key="1">
    <source>
        <dbReference type="SAM" id="MobiDB-lite"/>
    </source>
</evidence>
<feature type="region of interest" description="Disordered" evidence="1">
    <location>
        <begin position="340"/>
        <end position="365"/>
    </location>
</feature>
<evidence type="ECO:0000313" key="3">
    <source>
        <dbReference type="Proteomes" id="UP001600888"/>
    </source>
</evidence>
<evidence type="ECO:0000313" key="2">
    <source>
        <dbReference type="EMBL" id="KAL2275790.1"/>
    </source>
</evidence>
<gene>
    <name evidence="2" type="ORF">FJTKL_01552</name>
</gene>
<comment type="caution">
    <text evidence="2">The sequence shown here is derived from an EMBL/GenBank/DDBJ whole genome shotgun (WGS) entry which is preliminary data.</text>
</comment>
<dbReference type="Proteomes" id="UP001600888">
    <property type="component" value="Unassembled WGS sequence"/>
</dbReference>
<keyword evidence="3" id="KW-1185">Reference proteome</keyword>
<reference evidence="2 3" key="1">
    <citation type="submission" date="2024-03" db="EMBL/GenBank/DDBJ databases">
        <title>A high-quality draft genome sequence of Diaporthe vaccinii, a causative agent of upright dieback and viscid rot disease in cranberry plants.</title>
        <authorList>
            <person name="Sarrasin M."/>
            <person name="Lang B.F."/>
            <person name="Burger G."/>
        </authorList>
    </citation>
    <scope>NUCLEOTIDE SEQUENCE [LARGE SCALE GENOMIC DNA]</scope>
    <source>
        <strain evidence="2 3">IS7</strain>
    </source>
</reference>
<name>A0ABR4E056_9PEZI</name>
<organism evidence="2 3">
    <name type="scientific">Diaporthe vaccinii</name>
    <dbReference type="NCBI Taxonomy" id="105482"/>
    <lineage>
        <taxon>Eukaryota</taxon>
        <taxon>Fungi</taxon>
        <taxon>Dikarya</taxon>
        <taxon>Ascomycota</taxon>
        <taxon>Pezizomycotina</taxon>
        <taxon>Sordariomycetes</taxon>
        <taxon>Sordariomycetidae</taxon>
        <taxon>Diaporthales</taxon>
        <taxon>Diaporthaceae</taxon>
        <taxon>Diaporthe</taxon>
        <taxon>Diaporthe eres species complex</taxon>
    </lineage>
</organism>
<proteinExistence type="predicted"/>
<sequence>MASTGLVDLLELPLEKRSEALRETWPPSLDASLTGHGETRAINAHCDPLDPAHGLDESTISTRRKTERRVQLFRYSWYGGSSRITDQLLGLQAKICTRVLSSNTRVTFSNLIEGHVLTRSLWARQELLAWSLMENVQDQGAGEWKEQKITSILNSKNQTVVEEPAILEQLAERGLVRWKWDGETPLVDFLTSKVKLGWSTADGKAHQGIQVWPRCLRIRYDPRGRENAPGFQDLARLALSEDGEVEMVSYRLLATVRLGGEAGCDFVRIYDSDCRDCRPLATQALDLPHVNDEWKLGRPGSRYMLYYLRCDSEPASGLSPREVTTYPWLQTELVEQLRQMPGSAGGGEKTPLPYGSITLGDSPDR</sequence>
<dbReference type="EMBL" id="JBAWTH010000126">
    <property type="protein sequence ID" value="KAL2275790.1"/>
    <property type="molecule type" value="Genomic_DNA"/>
</dbReference>
<protein>
    <submittedName>
        <fullName evidence="2">Uncharacterized protein</fullName>
    </submittedName>
</protein>
<accession>A0ABR4E056</accession>